<dbReference type="AlphaFoldDB" id="A0A329MQ05"/>
<accession>A0A329MQ05</accession>
<proteinExistence type="predicted"/>
<dbReference type="RefSeq" id="WP_113031070.1">
    <property type="nucleotide sequence ID" value="NZ_QMFB01000005.1"/>
</dbReference>
<reference evidence="2 3" key="1">
    <citation type="journal article" date="2009" name="Int. J. Syst. Evol. Microbiol.">
        <title>Paenibacillus contaminans sp. nov., isolated from a contaminated laboratory plate.</title>
        <authorList>
            <person name="Chou J.H."/>
            <person name="Lee J.H."/>
            <person name="Lin M.C."/>
            <person name="Chang P.S."/>
            <person name="Arun A.B."/>
            <person name="Young C.C."/>
            <person name="Chen W.M."/>
        </authorList>
    </citation>
    <scope>NUCLEOTIDE SEQUENCE [LARGE SCALE GENOMIC DNA]</scope>
    <source>
        <strain evidence="2 3">CKOBP-6</strain>
    </source>
</reference>
<organism evidence="2 3">
    <name type="scientific">Paenibacillus contaminans</name>
    <dbReference type="NCBI Taxonomy" id="450362"/>
    <lineage>
        <taxon>Bacteria</taxon>
        <taxon>Bacillati</taxon>
        <taxon>Bacillota</taxon>
        <taxon>Bacilli</taxon>
        <taxon>Bacillales</taxon>
        <taxon>Paenibacillaceae</taxon>
        <taxon>Paenibacillus</taxon>
    </lineage>
</organism>
<sequence>MKTFVYPFYALILGVVAFFTGEIVTFIMLGFILLALTNIVTVLREISRKLDQKNKDTRSGP</sequence>
<keyword evidence="1" id="KW-0812">Transmembrane</keyword>
<dbReference type="Proteomes" id="UP000250369">
    <property type="component" value="Unassembled WGS sequence"/>
</dbReference>
<name>A0A329MQ05_9BACL</name>
<dbReference type="OrthoDB" id="2971619at2"/>
<dbReference type="EMBL" id="QMFB01000005">
    <property type="protein sequence ID" value="RAV21366.1"/>
    <property type="molecule type" value="Genomic_DNA"/>
</dbReference>
<keyword evidence="3" id="KW-1185">Reference proteome</keyword>
<protein>
    <submittedName>
        <fullName evidence="2">Uncharacterized protein</fullName>
    </submittedName>
</protein>
<evidence type="ECO:0000313" key="2">
    <source>
        <dbReference type="EMBL" id="RAV21366.1"/>
    </source>
</evidence>
<keyword evidence="1" id="KW-1133">Transmembrane helix</keyword>
<keyword evidence="1" id="KW-0472">Membrane</keyword>
<comment type="caution">
    <text evidence="2">The sequence shown here is derived from an EMBL/GenBank/DDBJ whole genome shotgun (WGS) entry which is preliminary data.</text>
</comment>
<feature type="transmembrane region" description="Helical" evidence="1">
    <location>
        <begin position="6"/>
        <end position="39"/>
    </location>
</feature>
<evidence type="ECO:0000256" key="1">
    <source>
        <dbReference type="SAM" id="Phobius"/>
    </source>
</evidence>
<evidence type="ECO:0000313" key="3">
    <source>
        <dbReference type="Proteomes" id="UP000250369"/>
    </source>
</evidence>
<gene>
    <name evidence="2" type="ORF">DQG23_11980</name>
</gene>